<evidence type="ECO:0000313" key="7">
    <source>
        <dbReference type="EMBL" id="KHJ81566.1"/>
    </source>
</evidence>
<sequence length="113" mass="12210">VVIPNGSIDPWHALGKYSSNDPSVVYHLINGYLNLGTAHCADMYPAREQDPPDLVATRKLIEENIEKWLNSAQAASTSTSRTDTASGQPSSTSKSTLRTSPGKSKRSLPLIQT</sequence>
<proteinExistence type="inferred from homology"/>
<evidence type="ECO:0000256" key="1">
    <source>
        <dbReference type="ARBA" id="ARBA00011079"/>
    </source>
</evidence>
<dbReference type="InterPro" id="IPR008758">
    <property type="entry name" value="Peptidase_S28"/>
</dbReference>
<dbReference type="GO" id="GO:0006508">
    <property type="term" value="P:proteolysis"/>
    <property type="evidence" value="ECO:0007669"/>
    <property type="project" value="UniProtKB-KW"/>
</dbReference>
<protein>
    <recommendedName>
        <fullName evidence="9">Serine carboxypeptidase S28</fullName>
    </recommendedName>
</protein>
<keyword evidence="3" id="KW-0732">Signal</keyword>
<dbReference type="OrthoDB" id="5842864at2759"/>
<keyword evidence="8" id="KW-1185">Reference proteome</keyword>
<dbReference type="InterPro" id="IPR029058">
    <property type="entry name" value="AB_hydrolase_fold"/>
</dbReference>
<organism evidence="7 8">
    <name type="scientific">Oesophagostomum dentatum</name>
    <name type="common">Nodular worm</name>
    <dbReference type="NCBI Taxonomy" id="61180"/>
    <lineage>
        <taxon>Eukaryota</taxon>
        <taxon>Metazoa</taxon>
        <taxon>Ecdysozoa</taxon>
        <taxon>Nematoda</taxon>
        <taxon>Chromadorea</taxon>
        <taxon>Rhabditida</taxon>
        <taxon>Rhabditina</taxon>
        <taxon>Rhabditomorpha</taxon>
        <taxon>Strongyloidea</taxon>
        <taxon>Strongylidae</taxon>
        <taxon>Oesophagostomum</taxon>
    </lineage>
</organism>
<name>A0A0B1SCF5_OESDE</name>
<evidence type="ECO:0008006" key="9">
    <source>
        <dbReference type="Google" id="ProtNLM"/>
    </source>
</evidence>
<dbReference type="Proteomes" id="UP000053660">
    <property type="component" value="Unassembled WGS sequence"/>
</dbReference>
<dbReference type="EMBL" id="KN588225">
    <property type="protein sequence ID" value="KHJ81566.1"/>
    <property type="molecule type" value="Genomic_DNA"/>
</dbReference>
<evidence type="ECO:0000256" key="4">
    <source>
        <dbReference type="ARBA" id="ARBA00022801"/>
    </source>
</evidence>
<feature type="compositionally biased region" description="Low complexity" evidence="6">
    <location>
        <begin position="71"/>
        <end position="86"/>
    </location>
</feature>
<evidence type="ECO:0000256" key="6">
    <source>
        <dbReference type="SAM" id="MobiDB-lite"/>
    </source>
</evidence>
<keyword evidence="5" id="KW-0325">Glycoprotein</keyword>
<dbReference type="GO" id="GO:0008239">
    <property type="term" value="F:dipeptidyl-peptidase activity"/>
    <property type="evidence" value="ECO:0007669"/>
    <property type="project" value="TreeGrafter"/>
</dbReference>
<dbReference type="PANTHER" id="PTHR11010">
    <property type="entry name" value="PROTEASE S28 PRO-X CARBOXYPEPTIDASE-RELATED"/>
    <property type="match status" value="1"/>
</dbReference>
<evidence type="ECO:0000313" key="8">
    <source>
        <dbReference type="Proteomes" id="UP000053660"/>
    </source>
</evidence>
<evidence type="ECO:0000256" key="3">
    <source>
        <dbReference type="ARBA" id="ARBA00022729"/>
    </source>
</evidence>
<dbReference type="Gene3D" id="3.40.50.1820">
    <property type="entry name" value="alpha/beta hydrolase"/>
    <property type="match status" value="1"/>
</dbReference>
<evidence type="ECO:0000256" key="5">
    <source>
        <dbReference type="ARBA" id="ARBA00023180"/>
    </source>
</evidence>
<dbReference type="PANTHER" id="PTHR11010:SF105">
    <property type="entry name" value="PEPTIDASE S28-RELATED"/>
    <property type="match status" value="1"/>
</dbReference>
<gene>
    <name evidence="7" type="ORF">OESDEN_18747</name>
</gene>
<accession>A0A0B1SCF5</accession>
<dbReference type="GO" id="GO:0070008">
    <property type="term" value="F:serine-type exopeptidase activity"/>
    <property type="evidence" value="ECO:0007669"/>
    <property type="project" value="InterPro"/>
</dbReference>
<dbReference type="AlphaFoldDB" id="A0A0B1SCF5"/>
<evidence type="ECO:0000256" key="2">
    <source>
        <dbReference type="ARBA" id="ARBA00022670"/>
    </source>
</evidence>
<feature type="region of interest" description="Disordered" evidence="6">
    <location>
        <begin position="71"/>
        <end position="113"/>
    </location>
</feature>
<keyword evidence="4" id="KW-0378">Hydrolase</keyword>
<feature type="compositionally biased region" description="Polar residues" evidence="6">
    <location>
        <begin position="87"/>
        <end position="102"/>
    </location>
</feature>
<keyword evidence="2" id="KW-0645">Protease</keyword>
<dbReference type="Pfam" id="PF05577">
    <property type="entry name" value="Peptidase_S28"/>
    <property type="match status" value="1"/>
</dbReference>
<reference evidence="7 8" key="1">
    <citation type="submission" date="2014-03" db="EMBL/GenBank/DDBJ databases">
        <title>Draft genome of the hookworm Oesophagostomum dentatum.</title>
        <authorList>
            <person name="Mitreva M."/>
        </authorList>
    </citation>
    <scope>NUCLEOTIDE SEQUENCE [LARGE SCALE GENOMIC DNA]</scope>
    <source>
        <strain evidence="7 8">OD-Hann</strain>
    </source>
</reference>
<comment type="similarity">
    <text evidence="1">Belongs to the peptidase S28 family.</text>
</comment>
<feature type="non-terminal residue" evidence="7">
    <location>
        <position position="1"/>
    </location>
</feature>